<dbReference type="Proteomes" id="UP001208131">
    <property type="component" value="Unassembled WGS sequence"/>
</dbReference>
<evidence type="ECO:0000313" key="3">
    <source>
        <dbReference type="Proteomes" id="UP001208131"/>
    </source>
</evidence>
<gene>
    <name evidence="2" type="ORF">OCV57_07005</name>
</gene>
<keyword evidence="1" id="KW-0812">Transmembrane</keyword>
<evidence type="ECO:0000256" key="1">
    <source>
        <dbReference type="SAM" id="Phobius"/>
    </source>
</evidence>
<comment type="caution">
    <text evidence="2">The sequence shown here is derived from an EMBL/GenBank/DDBJ whole genome shotgun (WGS) entry which is preliminary data.</text>
</comment>
<name>A0AAE3IG55_9FIRM</name>
<organism evidence="2 3">
    <name type="scientific">Hominimerdicola aceti</name>
    <dbReference type="NCBI Taxonomy" id="2981726"/>
    <lineage>
        <taxon>Bacteria</taxon>
        <taxon>Bacillati</taxon>
        <taxon>Bacillota</taxon>
        <taxon>Clostridia</taxon>
        <taxon>Eubacteriales</taxon>
        <taxon>Oscillospiraceae</taxon>
        <taxon>Hominimerdicola</taxon>
    </lineage>
</organism>
<dbReference type="EMBL" id="JAOQJZ010000006">
    <property type="protein sequence ID" value="MCU6705671.1"/>
    <property type="molecule type" value="Genomic_DNA"/>
</dbReference>
<sequence length="172" mass="18750">MSIQNDVEKLYRSDLEKQRQKQKKKKKKKLLGIMLIVIIIAALILIMQYLGLGLGGGKGEGSGDGKDVSASSNEASVTTTTTAVPKEFYDIKVSGSTYIIDERVVDLKSLVSTVKLMSDNVIVRITDDNATKNAMDDLKKALTDDGREFTETVLDNSALDNSMADTTSEAVR</sequence>
<feature type="transmembrane region" description="Helical" evidence="1">
    <location>
        <begin position="30"/>
        <end position="50"/>
    </location>
</feature>
<reference evidence="2 3" key="1">
    <citation type="journal article" date="2021" name="ISME Commun">
        <title>Automated analysis of genomic sequences facilitates high-throughput and comprehensive description of bacteria.</title>
        <authorList>
            <person name="Hitch T.C.A."/>
        </authorList>
    </citation>
    <scope>NUCLEOTIDE SEQUENCE [LARGE SCALE GENOMIC DNA]</scope>
    <source>
        <strain evidence="2 3">Sanger_31</strain>
    </source>
</reference>
<proteinExistence type="predicted"/>
<accession>A0AAE3IG55</accession>
<dbReference type="RefSeq" id="WP_117957208.1">
    <property type="nucleotide sequence ID" value="NZ_JAOQJZ010000006.1"/>
</dbReference>
<keyword evidence="1" id="KW-1133">Transmembrane helix</keyword>
<dbReference type="AlphaFoldDB" id="A0AAE3IG55"/>
<protein>
    <submittedName>
        <fullName evidence="2">Uncharacterized protein</fullName>
    </submittedName>
</protein>
<evidence type="ECO:0000313" key="2">
    <source>
        <dbReference type="EMBL" id="MCU6705671.1"/>
    </source>
</evidence>
<keyword evidence="3" id="KW-1185">Reference proteome</keyword>
<keyword evidence="1" id="KW-0472">Membrane</keyword>